<reference evidence="11 12" key="1">
    <citation type="submission" date="2012-05" db="EMBL/GenBank/DDBJ databases">
        <title>Finished chromosome of genome of Oscillatoria sp. PCC 7112.</title>
        <authorList>
            <consortium name="US DOE Joint Genome Institute"/>
            <person name="Gugger M."/>
            <person name="Coursin T."/>
            <person name="Rippka R."/>
            <person name="Tandeau De Marsac N."/>
            <person name="Huntemann M."/>
            <person name="Wei C.-L."/>
            <person name="Han J."/>
            <person name="Detter J.C."/>
            <person name="Han C."/>
            <person name="Tapia R."/>
            <person name="Davenport K."/>
            <person name="Daligault H."/>
            <person name="Erkkila T."/>
            <person name="Gu W."/>
            <person name="Munk A.C.C."/>
            <person name="Teshima H."/>
            <person name="Xu Y."/>
            <person name="Chain P."/>
            <person name="Chen A."/>
            <person name="Krypides N."/>
            <person name="Mavromatis K."/>
            <person name="Markowitz V."/>
            <person name="Szeto E."/>
            <person name="Ivanova N."/>
            <person name="Mikhailova N."/>
            <person name="Ovchinnikova G."/>
            <person name="Pagani I."/>
            <person name="Pati A."/>
            <person name="Goodwin L."/>
            <person name="Peters L."/>
            <person name="Pitluck S."/>
            <person name="Woyke T."/>
            <person name="Kerfeld C."/>
        </authorList>
    </citation>
    <scope>NUCLEOTIDE SEQUENCE [LARGE SCALE GENOMIC DNA]</scope>
    <source>
        <strain evidence="11 12">PCC 7112</strain>
    </source>
</reference>
<keyword evidence="7 10" id="KW-1133">Transmembrane helix</keyword>
<feature type="transmembrane region" description="Helical" evidence="10">
    <location>
        <begin position="332"/>
        <end position="354"/>
    </location>
</feature>
<evidence type="ECO:0000256" key="4">
    <source>
        <dbReference type="ARBA" id="ARBA00022519"/>
    </source>
</evidence>
<keyword evidence="2" id="KW-0813">Transport</keyword>
<name>K9VMC0_9CYAN</name>
<keyword evidence="3" id="KW-1003">Cell membrane</keyword>
<evidence type="ECO:0000313" key="12">
    <source>
        <dbReference type="Proteomes" id="UP000010478"/>
    </source>
</evidence>
<dbReference type="GO" id="GO:1903806">
    <property type="term" value="P:L-isoleucine import across plasma membrane"/>
    <property type="evidence" value="ECO:0007669"/>
    <property type="project" value="TreeGrafter"/>
</dbReference>
<evidence type="ECO:0000256" key="2">
    <source>
        <dbReference type="ARBA" id="ARBA00022448"/>
    </source>
</evidence>
<dbReference type="EMBL" id="CP003614">
    <property type="protein sequence ID" value="AFZ08617.1"/>
    <property type="molecule type" value="Genomic_DNA"/>
</dbReference>
<dbReference type="eggNOG" id="COG0559">
    <property type="taxonomic scope" value="Bacteria"/>
</dbReference>
<dbReference type="KEGG" id="oni:Osc7112_4305"/>
<dbReference type="GO" id="GO:0015192">
    <property type="term" value="F:L-phenylalanine transmembrane transporter activity"/>
    <property type="evidence" value="ECO:0007669"/>
    <property type="project" value="TreeGrafter"/>
</dbReference>
<dbReference type="Pfam" id="PF02653">
    <property type="entry name" value="BPD_transp_2"/>
    <property type="match status" value="1"/>
</dbReference>
<dbReference type="GO" id="GO:0015188">
    <property type="term" value="F:L-isoleucine transmembrane transporter activity"/>
    <property type="evidence" value="ECO:0007669"/>
    <property type="project" value="TreeGrafter"/>
</dbReference>
<dbReference type="RefSeq" id="WP_015177860.1">
    <property type="nucleotide sequence ID" value="NC_019729.1"/>
</dbReference>
<evidence type="ECO:0000256" key="10">
    <source>
        <dbReference type="SAM" id="Phobius"/>
    </source>
</evidence>
<feature type="transmembrane region" description="Helical" evidence="10">
    <location>
        <begin position="124"/>
        <end position="146"/>
    </location>
</feature>
<keyword evidence="8 10" id="KW-0472">Membrane</keyword>
<evidence type="ECO:0000256" key="6">
    <source>
        <dbReference type="ARBA" id="ARBA00022970"/>
    </source>
</evidence>
<feature type="transmembrane region" description="Helical" evidence="10">
    <location>
        <begin position="218"/>
        <end position="240"/>
    </location>
</feature>
<dbReference type="HOGENOM" id="CLU_039929_3_0_3"/>
<protein>
    <submittedName>
        <fullName evidence="11">Amino acid/amide ABC transporter membrane protein 1, HAAT family</fullName>
    </submittedName>
</protein>
<dbReference type="InterPro" id="IPR001851">
    <property type="entry name" value="ABC_transp_permease"/>
</dbReference>
<keyword evidence="4" id="KW-0997">Cell inner membrane</keyword>
<gene>
    <name evidence="11" type="ORF">Osc7112_4305</name>
</gene>
<evidence type="ECO:0000256" key="8">
    <source>
        <dbReference type="ARBA" id="ARBA00023136"/>
    </source>
</evidence>
<evidence type="ECO:0000256" key="7">
    <source>
        <dbReference type="ARBA" id="ARBA00022989"/>
    </source>
</evidence>
<evidence type="ECO:0000256" key="3">
    <source>
        <dbReference type="ARBA" id="ARBA00022475"/>
    </source>
</evidence>
<dbReference type="PANTHER" id="PTHR11795">
    <property type="entry name" value="BRANCHED-CHAIN AMINO ACID TRANSPORT SYSTEM PERMEASE PROTEIN LIVH"/>
    <property type="match status" value="1"/>
</dbReference>
<sequence>MGVRECAQDGIINQKEEGSSATDVTDVTDIGKKEVGRRDNKKLCLFPSPSNVPCPIPNSQFPIPNSQFPIPNSQLLKNMKNWKSILLYLGVVYIVLLLGPIAGFDLPKIVGEIVSNPEVFIQQLLVGLVNGALIAIIALGYTMVYGIIELINFAHGDLYMLGAFASLTVFGAFGIQDGASLGTAIPVMLVALIVCSVFCAGLNIVVEKYAYRPLRNAPRLAPLISAIGVSFIFQNMGLFWGGLKAFIPVMGSNSAAPKSFPDLLPRVDILKALGIQTSIVFTTKDLIVLVVAVVLMVLLHVFVQYTRLGKAMRATAQSRDAAKIMGINVDQIIALTFLIGGALAGSAGILVGLYNNTIVFTMGFTAGLRAFTAAVLGGIGNIVGAMLGGVLIGLLSSLSDQYLSSRWTNAWVFGVLVVILAFRPGGLLGENVQEKV</sequence>
<feature type="transmembrane region" description="Helical" evidence="10">
    <location>
        <begin position="407"/>
        <end position="426"/>
    </location>
</feature>
<dbReference type="GO" id="GO:0042941">
    <property type="term" value="P:D-alanine transmembrane transport"/>
    <property type="evidence" value="ECO:0007669"/>
    <property type="project" value="TreeGrafter"/>
</dbReference>
<evidence type="ECO:0000313" key="11">
    <source>
        <dbReference type="EMBL" id="AFZ08617.1"/>
    </source>
</evidence>
<dbReference type="GO" id="GO:0005886">
    <property type="term" value="C:plasma membrane"/>
    <property type="evidence" value="ECO:0007669"/>
    <property type="project" value="UniProtKB-SubCell"/>
</dbReference>
<feature type="transmembrane region" description="Helical" evidence="10">
    <location>
        <begin position="374"/>
        <end position="395"/>
    </location>
</feature>
<dbReference type="GO" id="GO:0005304">
    <property type="term" value="F:L-valine transmembrane transporter activity"/>
    <property type="evidence" value="ECO:0007669"/>
    <property type="project" value="TreeGrafter"/>
</dbReference>
<dbReference type="STRING" id="179408.Osc7112_4305"/>
<evidence type="ECO:0000256" key="9">
    <source>
        <dbReference type="ARBA" id="ARBA00037998"/>
    </source>
</evidence>
<dbReference type="PANTHER" id="PTHR11795:SF371">
    <property type="entry name" value="HIGH-AFFINITY BRANCHED-CHAIN AMINO ACID TRANSPORT SYSTEM PERMEASE PROTEIN LIVH"/>
    <property type="match status" value="1"/>
</dbReference>
<feature type="transmembrane region" description="Helical" evidence="10">
    <location>
        <begin position="181"/>
        <end position="206"/>
    </location>
</feature>
<feature type="transmembrane region" description="Helical" evidence="10">
    <location>
        <begin position="85"/>
        <end position="104"/>
    </location>
</feature>
<dbReference type="GO" id="GO:0015808">
    <property type="term" value="P:L-alanine transport"/>
    <property type="evidence" value="ECO:0007669"/>
    <property type="project" value="TreeGrafter"/>
</dbReference>
<dbReference type="CDD" id="cd06582">
    <property type="entry name" value="TM_PBP1_LivH_like"/>
    <property type="match status" value="1"/>
</dbReference>
<dbReference type="PATRIC" id="fig|179408.3.peg.5346"/>
<dbReference type="Proteomes" id="UP000010478">
    <property type="component" value="Chromosome"/>
</dbReference>
<dbReference type="InterPro" id="IPR052157">
    <property type="entry name" value="BCAA_transport_permease"/>
</dbReference>
<dbReference type="AlphaFoldDB" id="K9VMC0"/>
<proteinExistence type="inferred from homology"/>
<accession>K9VMC0</accession>
<keyword evidence="6" id="KW-0029">Amino-acid transport</keyword>
<comment type="similarity">
    <text evidence="9">Belongs to the binding-protein-dependent transport system permease family. LivHM subfamily.</text>
</comment>
<organism evidence="11 12">
    <name type="scientific">Phormidium nigroviride PCC 7112</name>
    <dbReference type="NCBI Taxonomy" id="179408"/>
    <lineage>
        <taxon>Bacteria</taxon>
        <taxon>Bacillati</taxon>
        <taxon>Cyanobacteriota</taxon>
        <taxon>Cyanophyceae</taxon>
        <taxon>Oscillatoriophycideae</taxon>
        <taxon>Oscillatoriales</taxon>
        <taxon>Oscillatoriaceae</taxon>
        <taxon>Phormidium</taxon>
    </lineage>
</organism>
<evidence type="ECO:0000256" key="1">
    <source>
        <dbReference type="ARBA" id="ARBA00004651"/>
    </source>
</evidence>
<feature type="transmembrane region" description="Helical" evidence="10">
    <location>
        <begin position="286"/>
        <end position="303"/>
    </location>
</feature>
<keyword evidence="12" id="KW-1185">Reference proteome</keyword>
<dbReference type="GO" id="GO:0015190">
    <property type="term" value="F:L-leucine transmembrane transporter activity"/>
    <property type="evidence" value="ECO:0007669"/>
    <property type="project" value="TreeGrafter"/>
</dbReference>
<feature type="transmembrane region" description="Helical" evidence="10">
    <location>
        <begin position="158"/>
        <end position="175"/>
    </location>
</feature>
<comment type="subcellular location">
    <subcellularLocation>
        <location evidence="1">Cell membrane</location>
        <topology evidence="1">Multi-pass membrane protein</topology>
    </subcellularLocation>
</comment>
<evidence type="ECO:0000256" key="5">
    <source>
        <dbReference type="ARBA" id="ARBA00022692"/>
    </source>
</evidence>
<keyword evidence="5 10" id="KW-0812">Transmembrane</keyword>